<name>A0A5J4T7H3_9EUKA</name>
<dbReference type="Proteomes" id="UP000324800">
    <property type="component" value="Unassembled WGS sequence"/>
</dbReference>
<organism evidence="1 2">
    <name type="scientific">Streblomastix strix</name>
    <dbReference type="NCBI Taxonomy" id="222440"/>
    <lineage>
        <taxon>Eukaryota</taxon>
        <taxon>Metamonada</taxon>
        <taxon>Preaxostyla</taxon>
        <taxon>Oxymonadida</taxon>
        <taxon>Streblomastigidae</taxon>
        <taxon>Streblomastix</taxon>
    </lineage>
</organism>
<evidence type="ECO:0000313" key="2">
    <source>
        <dbReference type="Proteomes" id="UP000324800"/>
    </source>
</evidence>
<gene>
    <name evidence="1" type="ORF">EZS28_050812</name>
</gene>
<dbReference type="EMBL" id="SNRW01037676">
    <property type="protein sequence ID" value="KAA6353661.1"/>
    <property type="molecule type" value="Genomic_DNA"/>
</dbReference>
<dbReference type="AlphaFoldDB" id="A0A5J4T7H3"/>
<evidence type="ECO:0000313" key="1">
    <source>
        <dbReference type="EMBL" id="KAA6353661.1"/>
    </source>
</evidence>
<feature type="non-terminal residue" evidence="1">
    <location>
        <position position="105"/>
    </location>
</feature>
<accession>A0A5J4T7H3</accession>
<comment type="caution">
    <text evidence="1">The sequence shown here is derived from an EMBL/GenBank/DDBJ whole genome shotgun (WGS) entry which is preliminary data.</text>
</comment>
<proteinExistence type="predicted"/>
<protein>
    <submittedName>
        <fullName evidence="1">Uncharacterized protein</fullName>
    </submittedName>
</protein>
<sequence>MVAGPTTVNKLNESIKQVPYPLTVKQMPNQRTQHGKPKKIFYHLERQQHSSWTRSGEGQNVFNLDYRQDRTFQRSLATTHQWIEIRNLETLPLCNENIGRILLRT</sequence>
<reference evidence="1 2" key="1">
    <citation type="submission" date="2019-03" db="EMBL/GenBank/DDBJ databases">
        <title>Single cell metagenomics reveals metabolic interactions within the superorganism composed of flagellate Streblomastix strix and complex community of Bacteroidetes bacteria on its surface.</title>
        <authorList>
            <person name="Treitli S.C."/>
            <person name="Kolisko M."/>
            <person name="Husnik F."/>
            <person name="Keeling P."/>
            <person name="Hampl V."/>
        </authorList>
    </citation>
    <scope>NUCLEOTIDE SEQUENCE [LARGE SCALE GENOMIC DNA]</scope>
    <source>
        <strain evidence="1">ST1C</strain>
    </source>
</reference>